<dbReference type="InterPro" id="IPR050775">
    <property type="entry name" value="FAD-binding_Monooxygenases"/>
</dbReference>
<dbReference type="InterPro" id="IPR020946">
    <property type="entry name" value="Flavin_mOase-like"/>
</dbReference>
<dbReference type="InterPro" id="IPR036188">
    <property type="entry name" value="FAD/NAD-bd_sf"/>
</dbReference>
<comment type="caution">
    <text evidence="5">The sequence shown here is derived from an EMBL/GenBank/DDBJ whole genome shotgun (WGS) entry which is preliminary data.</text>
</comment>
<keyword evidence="3" id="KW-0521">NADP</keyword>
<dbReference type="EMBL" id="WJXW01000001">
    <property type="protein sequence ID" value="KAF9740747.1"/>
    <property type="molecule type" value="Genomic_DNA"/>
</dbReference>
<dbReference type="Pfam" id="PF00743">
    <property type="entry name" value="FMO-like"/>
    <property type="match status" value="1"/>
</dbReference>
<keyword evidence="1" id="KW-0285">Flavoprotein</keyword>
<protein>
    <submittedName>
        <fullName evidence="5">Uncharacterized protein</fullName>
    </submittedName>
</protein>
<evidence type="ECO:0000256" key="4">
    <source>
        <dbReference type="ARBA" id="ARBA00023002"/>
    </source>
</evidence>
<evidence type="ECO:0000313" key="5">
    <source>
        <dbReference type="EMBL" id="KAF9740747.1"/>
    </source>
</evidence>
<dbReference type="PANTHER" id="PTHR43098:SF5">
    <property type="entry name" value="DUAL-FUNCTIONAL MONOOXYGENASE_METHYLTRANSFERASE PSOF"/>
    <property type="match status" value="1"/>
</dbReference>
<keyword evidence="6" id="KW-1185">Reference proteome</keyword>
<dbReference type="PANTHER" id="PTHR43098">
    <property type="entry name" value="L-ORNITHINE N(5)-MONOOXYGENASE-RELATED"/>
    <property type="match status" value="1"/>
</dbReference>
<accession>A0A9P6GRW6</accession>
<keyword evidence="2" id="KW-0274">FAD</keyword>
<dbReference type="AlphaFoldDB" id="A0A9P6GRW6"/>
<evidence type="ECO:0000313" key="6">
    <source>
        <dbReference type="Proteomes" id="UP000756921"/>
    </source>
</evidence>
<evidence type="ECO:0000256" key="3">
    <source>
        <dbReference type="ARBA" id="ARBA00022857"/>
    </source>
</evidence>
<reference evidence="5" key="1">
    <citation type="journal article" date="2020" name="Mol. Plant Microbe Interact.">
        <title>Genome Sequence of the Biocontrol Agent Coniothyrium minitans strain Conio (IMI 134523).</title>
        <authorList>
            <person name="Patel D."/>
            <person name="Shittu T.A."/>
            <person name="Baroncelli R."/>
            <person name="Muthumeenakshi S."/>
            <person name="Osborne T.H."/>
            <person name="Janganan T.K."/>
            <person name="Sreenivasaprasad S."/>
        </authorList>
    </citation>
    <scope>NUCLEOTIDE SEQUENCE</scope>
    <source>
        <strain evidence="5">Conio</strain>
    </source>
</reference>
<dbReference type="GO" id="GO:0004499">
    <property type="term" value="F:N,N-dimethylaniline monooxygenase activity"/>
    <property type="evidence" value="ECO:0007669"/>
    <property type="project" value="InterPro"/>
</dbReference>
<gene>
    <name evidence="5" type="ORF">PMIN01_00286</name>
</gene>
<dbReference type="OrthoDB" id="66881at2759"/>
<name>A0A9P6GRW6_9PLEO</name>
<dbReference type="SUPFAM" id="SSF51905">
    <property type="entry name" value="FAD/NAD(P)-binding domain"/>
    <property type="match status" value="3"/>
</dbReference>
<dbReference type="GO" id="GO:0050661">
    <property type="term" value="F:NADP binding"/>
    <property type="evidence" value="ECO:0007669"/>
    <property type="project" value="InterPro"/>
</dbReference>
<evidence type="ECO:0000256" key="2">
    <source>
        <dbReference type="ARBA" id="ARBA00022827"/>
    </source>
</evidence>
<dbReference type="Gene3D" id="3.50.50.60">
    <property type="entry name" value="FAD/NAD(P)-binding domain"/>
    <property type="match status" value="2"/>
</dbReference>
<sequence>MASAARQSSQTYDVLIIGAGLSGVYSLYEIRKRFSSWRVTVIEAGDDVGGVWYWNSYPGCQIDTESLSYCYSFDEELLEEWNWKDTFAFQPDTHKYIKRVAEKHDLYKDIQFNRRIKSAYWNDEMHTWTFFDEDGNQYSTRFLVTCLGFLSNPTLPAIPGIENFRGEAFHTSRWPKDIDIHQDLSRKRIGVIGTGATGIQTITALSKIDNIGSLSIFQRTANWSAPLRNTKITPYEMEMYKGKYAELFRQCASTPTGFMHTADPRKSADVTNEERDALWEKLYAEPGFSKWLGVFKDTYTDRQANEIYSKFMAEKIRARVHDKNTAESLIPKHGYGTRRVPLESGYYEAFNQPHINLVDLQKNPIQRVTESGIETADGRHHVLDMIIYATGFDAITGAFSAIEWHAKDDRPLIASSTGSNRQPIWPDHRPSTFLGIHVPALPNTFMVLGPHQPFGNATRSIEHTVSAIADLLQFCQAKGITRVETTADAVQKWTEHVVACSQGSMINEVDSWMTGVNKNVKGKNVRNVARYSGSVQEYKKWCRECRDSGYQGLAFASKVEGNTDASSDHSLRASL</sequence>
<dbReference type="Proteomes" id="UP000756921">
    <property type="component" value="Unassembled WGS sequence"/>
</dbReference>
<organism evidence="5 6">
    <name type="scientific">Paraphaeosphaeria minitans</name>
    <dbReference type="NCBI Taxonomy" id="565426"/>
    <lineage>
        <taxon>Eukaryota</taxon>
        <taxon>Fungi</taxon>
        <taxon>Dikarya</taxon>
        <taxon>Ascomycota</taxon>
        <taxon>Pezizomycotina</taxon>
        <taxon>Dothideomycetes</taxon>
        <taxon>Pleosporomycetidae</taxon>
        <taxon>Pleosporales</taxon>
        <taxon>Massarineae</taxon>
        <taxon>Didymosphaeriaceae</taxon>
        <taxon>Paraphaeosphaeria</taxon>
    </lineage>
</organism>
<proteinExistence type="predicted"/>
<evidence type="ECO:0000256" key="1">
    <source>
        <dbReference type="ARBA" id="ARBA00022630"/>
    </source>
</evidence>
<keyword evidence="4" id="KW-0560">Oxidoreductase</keyword>
<dbReference type="GO" id="GO:0050660">
    <property type="term" value="F:flavin adenine dinucleotide binding"/>
    <property type="evidence" value="ECO:0007669"/>
    <property type="project" value="InterPro"/>
</dbReference>